<comment type="caution">
    <text evidence="3">The sequence shown here is derived from an EMBL/GenBank/DDBJ whole genome shotgun (WGS) entry which is preliminary data.</text>
</comment>
<feature type="compositionally biased region" description="Basic and acidic residues" evidence="1">
    <location>
        <begin position="376"/>
        <end position="386"/>
    </location>
</feature>
<accession>A0AA35U0M7</accession>
<protein>
    <submittedName>
        <fullName evidence="3">Uncharacterized protein</fullName>
    </submittedName>
</protein>
<keyword evidence="4" id="KW-1185">Reference proteome</keyword>
<keyword evidence="2" id="KW-1133">Transmembrane helix</keyword>
<sequence>CMLIDSNAYVIVHPRFFTNPDSITSLHLSAFEPFLMHNMYHLQLVKNATAPLEGGGISQCVFFSIVPVEGTNTFFVVVDNERSSDPDCKPVSCPCDPVSQLLNLLILPRLSSSPSNRAAVCQGFCMCPCVEEIPPENYNSCLESFTGLCAHVCPPLTGLQDHSVTTVTNPIDEGVKACYPQNCSQKATPLDCLSNVVCEVVTTVLENGTSNFACQEIGFTPPTTGEGSDTGESIKANSALIWPIVSGVLLLALLLTVFCSVVHCVRGRRVARRVRPGRARVNTASTNMTSVTDSSVENSLRRQDSSQEHSCSSQEALPSVAQDGLTSSTGCGGHKMNMAPSIATCGSYVTAAENGGIVNTAVGKGLISVCKEEDRGRQEGEGKCSEDDVFPPQQKDDNDQKTTLGTTGAHDLFSKLGESPDPSKAGGIWF</sequence>
<keyword evidence="2" id="KW-0472">Membrane</keyword>
<evidence type="ECO:0000313" key="4">
    <source>
        <dbReference type="Proteomes" id="UP001174909"/>
    </source>
</evidence>
<evidence type="ECO:0000256" key="2">
    <source>
        <dbReference type="SAM" id="Phobius"/>
    </source>
</evidence>
<reference evidence="3" key="1">
    <citation type="submission" date="2023-03" db="EMBL/GenBank/DDBJ databases">
        <authorList>
            <person name="Steffen K."/>
            <person name="Cardenas P."/>
        </authorList>
    </citation>
    <scope>NUCLEOTIDE SEQUENCE</scope>
</reference>
<name>A0AA35U0M7_GEOBA</name>
<proteinExistence type="predicted"/>
<feature type="compositionally biased region" description="Polar residues" evidence="1">
    <location>
        <begin position="282"/>
        <end position="298"/>
    </location>
</feature>
<feature type="transmembrane region" description="Helical" evidence="2">
    <location>
        <begin position="240"/>
        <end position="265"/>
    </location>
</feature>
<feature type="region of interest" description="Disordered" evidence="1">
    <location>
        <begin position="376"/>
        <end position="430"/>
    </location>
</feature>
<evidence type="ECO:0000313" key="3">
    <source>
        <dbReference type="EMBL" id="CAI8057965.1"/>
    </source>
</evidence>
<feature type="non-terminal residue" evidence="3">
    <location>
        <position position="1"/>
    </location>
</feature>
<dbReference type="Proteomes" id="UP001174909">
    <property type="component" value="Unassembled WGS sequence"/>
</dbReference>
<dbReference type="AlphaFoldDB" id="A0AA35U0M7"/>
<organism evidence="3 4">
    <name type="scientific">Geodia barretti</name>
    <name type="common">Barrett's horny sponge</name>
    <dbReference type="NCBI Taxonomy" id="519541"/>
    <lineage>
        <taxon>Eukaryota</taxon>
        <taxon>Metazoa</taxon>
        <taxon>Porifera</taxon>
        <taxon>Demospongiae</taxon>
        <taxon>Heteroscleromorpha</taxon>
        <taxon>Tetractinellida</taxon>
        <taxon>Astrophorina</taxon>
        <taxon>Geodiidae</taxon>
        <taxon>Geodia</taxon>
    </lineage>
</organism>
<keyword evidence="2" id="KW-0812">Transmembrane</keyword>
<feature type="region of interest" description="Disordered" evidence="1">
    <location>
        <begin position="281"/>
        <end position="319"/>
    </location>
</feature>
<gene>
    <name evidence="3" type="ORF">GBAR_LOCUS31546</name>
</gene>
<dbReference type="EMBL" id="CASHTH010004484">
    <property type="protein sequence ID" value="CAI8057965.1"/>
    <property type="molecule type" value="Genomic_DNA"/>
</dbReference>
<evidence type="ECO:0000256" key="1">
    <source>
        <dbReference type="SAM" id="MobiDB-lite"/>
    </source>
</evidence>